<evidence type="ECO:0000256" key="5">
    <source>
        <dbReference type="ARBA" id="ARBA00022984"/>
    </source>
</evidence>
<dbReference type="Gene3D" id="3.40.710.10">
    <property type="entry name" value="DD-peptidase/beta-lactamase superfamily"/>
    <property type="match status" value="1"/>
</dbReference>
<dbReference type="AlphaFoldDB" id="A0A1B4V261"/>
<keyword evidence="2" id="KW-0732">Signal</keyword>
<name>A0A1B4V261_9GAMM</name>
<dbReference type="InterPro" id="IPR018044">
    <property type="entry name" value="Peptidase_S11"/>
</dbReference>
<keyword evidence="3" id="KW-0378">Hydrolase</keyword>
<evidence type="ECO:0000256" key="1">
    <source>
        <dbReference type="ARBA" id="ARBA00007164"/>
    </source>
</evidence>
<dbReference type="Pfam" id="PF00768">
    <property type="entry name" value="Peptidase_S11"/>
    <property type="match status" value="1"/>
</dbReference>
<evidence type="ECO:0000256" key="6">
    <source>
        <dbReference type="ARBA" id="ARBA00023316"/>
    </source>
</evidence>
<feature type="domain" description="Peptidase S11 D-alanyl-D-alanine carboxypeptidase A N-terminal" evidence="10">
    <location>
        <begin position="71"/>
        <end position="295"/>
    </location>
</feature>
<feature type="active site" evidence="7">
    <location>
        <position position="159"/>
    </location>
</feature>
<dbReference type="EMBL" id="AP014936">
    <property type="protein sequence ID" value="BAU47590.1"/>
    <property type="molecule type" value="Genomic_DNA"/>
</dbReference>
<dbReference type="OrthoDB" id="5688590at2"/>
<keyword evidence="4" id="KW-0133">Cell shape</keyword>
<feature type="active site" description="Acyl-ester intermediate" evidence="7">
    <location>
        <position position="102"/>
    </location>
</feature>
<comment type="similarity">
    <text evidence="1 9">Belongs to the peptidase S11 family.</text>
</comment>
<dbReference type="SUPFAM" id="SSF56601">
    <property type="entry name" value="beta-lactamase/transpeptidase-like"/>
    <property type="match status" value="1"/>
</dbReference>
<evidence type="ECO:0000313" key="11">
    <source>
        <dbReference type="EMBL" id="BAU47590.1"/>
    </source>
</evidence>
<dbReference type="KEGG" id="sva:SVA_1011"/>
<evidence type="ECO:0000259" key="10">
    <source>
        <dbReference type="Pfam" id="PF00768"/>
    </source>
</evidence>
<proteinExistence type="inferred from homology"/>
<evidence type="ECO:0000313" key="12">
    <source>
        <dbReference type="Proteomes" id="UP000218899"/>
    </source>
</evidence>
<reference evidence="11 12" key="1">
    <citation type="submission" date="2015-08" db="EMBL/GenBank/DDBJ databases">
        <title>Complete genome sequence of Sulfurifustis variabilis.</title>
        <authorList>
            <person name="Miura A."/>
            <person name="Kojima H."/>
            <person name="Fukui M."/>
        </authorList>
    </citation>
    <scope>NUCLEOTIDE SEQUENCE [LARGE SCALE GENOMIC DNA]</scope>
    <source>
        <strain evidence="12">skN76</strain>
    </source>
</reference>
<feature type="binding site" evidence="8">
    <location>
        <position position="266"/>
    </location>
    <ligand>
        <name>substrate</name>
    </ligand>
</feature>
<dbReference type="GO" id="GO:0006508">
    <property type="term" value="P:proteolysis"/>
    <property type="evidence" value="ECO:0007669"/>
    <property type="project" value="InterPro"/>
</dbReference>
<evidence type="ECO:0000256" key="9">
    <source>
        <dbReference type="RuleBase" id="RU004016"/>
    </source>
</evidence>
<dbReference type="GO" id="GO:0008360">
    <property type="term" value="P:regulation of cell shape"/>
    <property type="evidence" value="ECO:0007669"/>
    <property type="project" value="UniProtKB-KW"/>
</dbReference>
<dbReference type="InterPro" id="IPR001967">
    <property type="entry name" value="Peptidase_S11_N"/>
</dbReference>
<evidence type="ECO:0000256" key="2">
    <source>
        <dbReference type="ARBA" id="ARBA00022729"/>
    </source>
</evidence>
<organism evidence="11 12">
    <name type="scientific">Sulfurifustis variabilis</name>
    <dbReference type="NCBI Taxonomy" id="1675686"/>
    <lineage>
        <taxon>Bacteria</taxon>
        <taxon>Pseudomonadati</taxon>
        <taxon>Pseudomonadota</taxon>
        <taxon>Gammaproteobacteria</taxon>
        <taxon>Acidiferrobacterales</taxon>
        <taxon>Acidiferrobacteraceae</taxon>
        <taxon>Sulfurifustis</taxon>
    </lineage>
</organism>
<dbReference type="PRINTS" id="PR00725">
    <property type="entry name" value="DADACBPTASE1"/>
</dbReference>
<dbReference type="GO" id="GO:0071555">
    <property type="term" value="P:cell wall organization"/>
    <property type="evidence" value="ECO:0007669"/>
    <property type="project" value="UniProtKB-KW"/>
</dbReference>
<sequence length="330" mass="35475">MSRTKELGALWAAVGLAIGLSVFLSDTSAFTPAVAEESPPANAEAPKPAATRPPAFVSAAELIEIGRPERLALRSGVALILDEYDGIPLYERNVDQPRPIASLTKLMTAMVLLDARLPMDEPIEITRDDRDRLRGSGSRLRFGTVLTRRDALHAALAASDNRAAAALARTYPGGTGAMIDAMNAKARALGMAHSRFADSSGLHSGNVSTAADLARLATAVERYPLIAELSTTPTFQLTDLRTGRPVGFVNTNRLVRSDRWDIALSKTGYTSDAGNCLVMRAQIADRPLTIVLLNSWGKLSKYGDSSRIRDWLLKTQQAAAKHRRTLASAS</sequence>
<dbReference type="GO" id="GO:0009252">
    <property type="term" value="P:peptidoglycan biosynthetic process"/>
    <property type="evidence" value="ECO:0007669"/>
    <property type="project" value="UniProtKB-KW"/>
</dbReference>
<accession>A0A1B4V261</accession>
<dbReference type="PANTHER" id="PTHR21581:SF26">
    <property type="entry name" value="D-ALANYL-D-ALANINE ENDOPEPTIDASE"/>
    <property type="match status" value="1"/>
</dbReference>
<dbReference type="InterPro" id="IPR012338">
    <property type="entry name" value="Beta-lactam/transpept-like"/>
</dbReference>
<dbReference type="GO" id="GO:0009002">
    <property type="term" value="F:serine-type D-Ala-D-Ala carboxypeptidase activity"/>
    <property type="evidence" value="ECO:0007669"/>
    <property type="project" value="InterPro"/>
</dbReference>
<evidence type="ECO:0000256" key="8">
    <source>
        <dbReference type="PIRSR" id="PIRSR618044-2"/>
    </source>
</evidence>
<protein>
    <submittedName>
        <fullName evidence="11">Peptidase S11</fullName>
    </submittedName>
</protein>
<feature type="active site" description="Proton acceptor" evidence="7">
    <location>
        <position position="105"/>
    </location>
</feature>
<keyword evidence="5" id="KW-0573">Peptidoglycan synthesis</keyword>
<evidence type="ECO:0000256" key="4">
    <source>
        <dbReference type="ARBA" id="ARBA00022960"/>
    </source>
</evidence>
<evidence type="ECO:0000256" key="3">
    <source>
        <dbReference type="ARBA" id="ARBA00022801"/>
    </source>
</evidence>
<gene>
    <name evidence="11" type="ORF">SVA_1011</name>
</gene>
<evidence type="ECO:0000256" key="7">
    <source>
        <dbReference type="PIRSR" id="PIRSR618044-1"/>
    </source>
</evidence>
<keyword evidence="6" id="KW-0961">Cell wall biogenesis/degradation</keyword>
<dbReference type="PANTHER" id="PTHR21581">
    <property type="entry name" value="D-ALANYL-D-ALANINE CARBOXYPEPTIDASE"/>
    <property type="match status" value="1"/>
</dbReference>
<dbReference type="Proteomes" id="UP000218899">
    <property type="component" value="Chromosome"/>
</dbReference>
<keyword evidence="12" id="KW-1185">Reference proteome</keyword>
<dbReference type="RefSeq" id="WP_096459642.1">
    <property type="nucleotide sequence ID" value="NZ_AP014936.1"/>
</dbReference>